<dbReference type="PANTHER" id="PTHR37423:SF2">
    <property type="entry name" value="MEMBRANE-BOUND LYTIC MUREIN TRANSGLYCOSYLASE C"/>
    <property type="match status" value="1"/>
</dbReference>
<evidence type="ECO:0000256" key="1">
    <source>
        <dbReference type="ARBA" id="ARBA00007734"/>
    </source>
</evidence>
<dbReference type="Proteomes" id="UP000637632">
    <property type="component" value="Unassembled WGS sequence"/>
</dbReference>
<comment type="similarity">
    <text evidence="1">Belongs to the transglycosylase Slt family.</text>
</comment>
<name>A0ABR6XJP8_9BURK</name>
<evidence type="ECO:0000313" key="5">
    <source>
        <dbReference type="Proteomes" id="UP000637632"/>
    </source>
</evidence>
<comment type="caution">
    <text evidence="4">The sequence shown here is derived from an EMBL/GenBank/DDBJ whole genome shotgun (WGS) entry which is preliminary data.</text>
</comment>
<dbReference type="SUPFAM" id="SSF53955">
    <property type="entry name" value="Lysozyme-like"/>
    <property type="match status" value="1"/>
</dbReference>
<dbReference type="EMBL" id="JACOFT010000007">
    <property type="protein sequence ID" value="MBC3813086.1"/>
    <property type="molecule type" value="Genomic_DNA"/>
</dbReference>
<dbReference type="InterPro" id="IPR008258">
    <property type="entry name" value="Transglycosylase_SLT_dom_1"/>
</dbReference>
<evidence type="ECO:0000313" key="4">
    <source>
        <dbReference type="EMBL" id="MBC3813086.1"/>
    </source>
</evidence>
<proteinExistence type="inferred from homology"/>
<dbReference type="Pfam" id="PF01464">
    <property type="entry name" value="SLT"/>
    <property type="match status" value="1"/>
</dbReference>
<feature type="chain" id="PRO_5047327496" evidence="2">
    <location>
        <begin position="24"/>
        <end position="207"/>
    </location>
</feature>
<dbReference type="InterPro" id="IPR023346">
    <property type="entry name" value="Lysozyme-like_dom_sf"/>
</dbReference>
<evidence type="ECO:0000256" key="2">
    <source>
        <dbReference type="SAM" id="SignalP"/>
    </source>
</evidence>
<evidence type="ECO:0000259" key="3">
    <source>
        <dbReference type="Pfam" id="PF01464"/>
    </source>
</evidence>
<keyword evidence="2" id="KW-0732">Signal</keyword>
<dbReference type="RefSeq" id="WP_190481048.1">
    <property type="nucleotide sequence ID" value="NZ_JACOFT010000007.1"/>
</dbReference>
<gene>
    <name evidence="4" type="ORF">H8K26_16720</name>
</gene>
<sequence>MRRTTSLLILGIATAICAGPLFAAIPNSAQQHRSALVRNARAVWGIDAPIASFAAQFQQESAWNANALSPVGAKGMAQFMPATANWIAEQYPDDLGNAQPTNPSWAIRALVQYDFWLYTRIRAENACERLAFTLSAYNGGLGWVNRDKTLASGKGLDPLVWFGSVERVNAGRSIANWQENRAYPQRILWRYEPMYVAANWGKGACND</sequence>
<feature type="domain" description="Transglycosylase SLT" evidence="3">
    <location>
        <begin position="54"/>
        <end position="152"/>
    </location>
</feature>
<reference evidence="4 5" key="1">
    <citation type="submission" date="2020-08" db="EMBL/GenBank/DDBJ databases">
        <title>Novel species isolated from subtropical streams in China.</title>
        <authorList>
            <person name="Lu H."/>
        </authorList>
    </citation>
    <scope>NUCLEOTIDE SEQUENCE [LARGE SCALE GENOMIC DNA]</scope>
    <source>
        <strain evidence="4 5">CCTCC AB 2015119</strain>
    </source>
</reference>
<accession>A0ABR6XJP8</accession>
<dbReference type="Gene3D" id="1.10.530.10">
    <property type="match status" value="1"/>
</dbReference>
<feature type="signal peptide" evidence="2">
    <location>
        <begin position="1"/>
        <end position="23"/>
    </location>
</feature>
<protein>
    <submittedName>
        <fullName evidence="4">Transglycosylase SLT domain-containing protein</fullName>
    </submittedName>
</protein>
<keyword evidence="5" id="KW-1185">Reference proteome</keyword>
<organism evidence="4 5">
    <name type="scientific">Undibacterium aquatile</name>
    <dbReference type="NCBI Taxonomy" id="1537398"/>
    <lineage>
        <taxon>Bacteria</taxon>
        <taxon>Pseudomonadati</taxon>
        <taxon>Pseudomonadota</taxon>
        <taxon>Betaproteobacteria</taxon>
        <taxon>Burkholderiales</taxon>
        <taxon>Oxalobacteraceae</taxon>
        <taxon>Undibacterium</taxon>
    </lineage>
</organism>
<dbReference type="PANTHER" id="PTHR37423">
    <property type="entry name" value="SOLUBLE LYTIC MUREIN TRANSGLYCOSYLASE-RELATED"/>
    <property type="match status" value="1"/>
</dbReference>